<dbReference type="PANTHER" id="PTHR35602">
    <property type="entry name" value="ESTERASE YQIA-RELATED"/>
    <property type="match status" value="1"/>
</dbReference>
<evidence type="ECO:0000313" key="2">
    <source>
        <dbReference type="Proteomes" id="UP000199397"/>
    </source>
</evidence>
<evidence type="ECO:0008006" key="3">
    <source>
        <dbReference type="Google" id="ProtNLM"/>
    </source>
</evidence>
<dbReference type="Pfam" id="PF05728">
    <property type="entry name" value="UPF0227"/>
    <property type="match status" value="1"/>
</dbReference>
<dbReference type="Gene3D" id="3.40.50.1820">
    <property type="entry name" value="alpha/beta hydrolase"/>
    <property type="match status" value="1"/>
</dbReference>
<dbReference type="InterPro" id="IPR029058">
    <property type="entry name" value="AB_hydrolase_fold"/>
</dbReference>
<proteinExistence type="predicted"/>
<dbReference type="Proteomes" id="UP000199397">
    <property type="component" value="Unassembled WGS sequence"/>
</dbReference>
<sequence length="185" mass="20651">MIIYIHGFNSSSASLKAQQLQHWLAARGRAHEWVCPDLPDRPLSAIALLSDLIEQAPTPPKLIGSSLGGFYATYLASQYAVKAALVNPAIHPGLLLRPLLGSVQQHWHDEGTYTFTQAHEDDLIAMDQLSPANPHNLLVLLENGDKTLDWRDATSYYREAHQLIFQGGNHGFTRFLDVLDLIDRF</sequence>
<dbReference type="RefSeq" id="WP_093069716.1">
    <property type="nucleotide sequence ID" value="NZ_FNQP01000019.1"/>
</dbReference>
<dbReference type="SUPFAM" id="SSF53474">
    <property type="entry name" value="alpha/beta-Hydrolases"/>
    <property type="match status" value="1"/>
</dbReference>
<dbReference type="AlphaFoldDB" id="A0A1H4F833"/>
<dbReference type="OrthoDB" id="6469735at2"/>
<dbReference type="InterPro" id="IPR008886">
    <property type="entry name" value="UPF0227/Esterase_YqiA"/>
</dbReference>
<protein>
    <recommendedName>
        <fullName evidence="3">Esterase</fullName>
    </recommendedName>
</protein>
<dbReference type="EMBL" id="FNQP01000019">
    <property type="protein sequence ID" value="SEA93463.1"/>
    <property type="molecule type" value="Genomic_DNA"/>
</dbReference>
<dbReference type="PANTHER" id="PTHR35602:SF3">
    <property type="entry name" value="ESTERASE YQIA"/>
    <property type="match status" value="1"/>
</dbReference>
<dbReference type="STRING" id="525918.SAMN05660964_02865"/>
<keyword evidence="2" id="KW-1185">Reference proteome</keyword>
<name>A0A1H4F833_9GAMM</name>
<accession>A0A1H4F833</accession>
<reference evidence="1 2" key="1">
    <citation type="submission" date="2016-10" db="EMBL/GenBank/DDBJ databases">
        <authorList>
            <person name="de Groot N.N."/>
        </authorList>
    </citation>
    <scope>NUCLEOTIDE SEQUENCE [LARGE SCALE GENOMIC DNA]</scope>
    <source>
        <strain evidence="1 2">DSM 21228</strain>
    </source>
</reference>
<evidence type="ECO:0000313" key="1">
    <source>
        <dbReference type="EMBL" id="SEA93463.1"/>
    </source>
</evidence>
<organism evidence="1 2">
    <name type="scientific">Thiothrix caldifontis</name>
    <dbReference type="NCBI Taxonomy" id="525918"/>
    <lineage>
        <taxon>Bacteria</taxon>
        <taxon>Pseudomonadati</taxon>
        <taxon>Pseudomonadota</taxon>
        <taxon>Gammaproteobacteria</taxon>
        <taxon>Thiotrichales</taxon>
        <taxon>Thiotrichaceae</taxon>
        <taxon>Thiothrix</taxon>
    </lineage>
</organism>
<gene>
    <name evidence="1" type="ORF">SAMN05660964_02865</name>
</gene>